<dbReference type="Pfam" id="PF05719">
    <property type="entry name" value="GPP34"/>
    <property type="match status" value="1"/>
</dbReference>
<proteinExistence type="predicted"/>
<evidence type="ECO:0000313" key="5">
    <source>
        <dbReference type="EMBL" id="AYG79627.1"/>
    </source>
</evidence>
<name>A0A387HG40_9ACTN</name>
<dbReference type="KEGG" id="shun:DWB77_01742"/>
<keyword evidence="6" id="KW-1185">Reference proteome</keyword>
<keyword evidence="3" id="KW-0446">Lipid-binding</keyword>
<accession>A0A387HG40</accession>
<dbReference type="AlphaFoldDB" id="A0A387HG40"/>
<dbReference type="Gene3D" id="1.10.3630.10">
    <property type="entry name" value="yeast vps74-n-term truncation variant domain like"/>
    <property type="match status" value="1"/>
</dbReference>
<dbReference type="GO" id="GO:0005737">
    <property type="term" value="C:cytoplasm"/>
    <property type="evidence" value="ECO:0007669"/>
    <property type="project" value="UniProtKB-ARBA"/>
</dbReference>
<comment type="subcellular location">
    <subcellularLocation>
        <location evidence="1">Golgi apparatus membrane</location>
        <topology evidence="1">Peripheral membrane protein</topology>
        <orientation evidence="1">Cytoplasmic side</orientation>
    </subcellularLocation>
</comment>
<dbReference type="RefSeq" id="WP_120720697.1">
    <property type="nucleotide sequence ID" value="NZ_CP032698.1"/>
</dbReference>
<keyword evidence="4" id="KW-0472">Membrane</keyword>
<dbReference type="OrthoDB" id="4717569at2"/>
<protein>
    <recommendedName>
        <fullName evidence="7">Golgi phosphoprotein 3</fullName>
    </recommendedName>
</protein>
<dbReference type="GO" id="GO:0070273">
    <property type="term" value="F:phosphatidylinositol-4-phosphate binding"/>
    <property type="evidence" value="ECO:0007669"/>
    <property type="project" value="InterPro"/>
</dbReference>
<keyword evidence="2" id="KW-0333">Golgi apparatus</keyword>
<dbReference type="GO" id="GO:0012505">
    <property type="term" value="C:endomembrane system"/>
    <property type="evidence" value="ECO:0007669"/>
    <property type="project" value="UniProtKB-ARBA"/>
</dbReference>
<organism evidence="5 6">
    <name type="scientific">Streptomyces hundungensis</name>
    <dbReference type="NCBI Taxonomy" id="1077946"/>
    <lineage>
        <taxon>Bacteria</taxon>
        <taxon>Bacillati</taxon>
        <taxon>Actinomycetota</taxon>
        <taxon>Actinomycetes</taxon>
        <taxon>Kitasatosporales</taxon>
        <taxon>Streptomycetaceae</taxon>
        <taxon>Streptomyces</taxon>
    </lineage>
</organism>
<evidence type="ECO:0000256" key="1">
    <source>
        <dbReference type="ARBA" id="ARBA00004255"/>
    </source>
</evidence>
<dbReference type="EMBL" id="CP032698">
    <property type="protein sequence ID" value="AYG79627.1"/>
    <property type="molecule type" value="Genomic_DNA"/>
</dbReference>
<evidence type="ECO:0000256" key="2">
    <source>
        <dbReference type="ARBA" id="ARBA00023034"/>
    </source>
</evidence>
<dbReference type="InterPro" id="IPR008628">
    <property type="entry name" value="GPP34-like"/>
</dbReference>
<evidence type="ECO:0000313" key="6">
    <source>
        <dbReference type="Proteomes" id="UP000271554"/>
    </source>
</evidence>
<dbReference type="InterPro" id="IPR038261">
    <property type="entry name" value="GPP34-like_sf"/>
</dbReference>
<sequence length="212" mass="21978">MTHTLYGRMYLAAYDTDAGALYDRSRAGFLLRTAVLAELALLGRVADAGGEVAVVDAGDTGDPVLDLVLSRLGAHRRTWKAWMRADRAETLAAVEDRLASVGLVTVAEHRAFARGARREVTALDPGGVRALQAELAALVRGGGPVEPYDAVVVALAAAGRAHHLVSRADARAHKDRLDALTGRLDALAPALGAAVRGLGTTLVAARGGMGGS</sequence>
<evidence type="ECO:0000256" key="3">
    <source>
        <dbReference type="ARBA" id="ARBA00023121"/>
    </source>
</evidence>
<evidence type="ECO:0008006" key="7">
    <source>
        <dbReference type="Google" id="ProtNLM"/>
    </source>
</evidence>
<reference evidence="5 6" key="1">
    <citation type="submission" date="2018-10" db="EMBL/GenBank/DDBJ databases">
        <title>Relationship between Morphology and Antimicrobial Activity in Streptomyces.</title>
        <authorList>
            <person name="Kang H.J."/>
            <person name="Kim S.B."/>
        </authorList>
    </citation>
    <scope>NUCLEOTIDE SEQUENCE [LARGE SCALE GENOMIC DNA]</scope>
    <source>
        <strain evidence="5 6">BH38</strain>
    </source>
</reference>
<gene>
    <name evidence="5" type="ORF">DWB77_01742</name>
</gene>
<dbReference type="Proteomes" id="UP000271554">
    <property type="component" value="Chromosome"/>
</dbReference>
<evidence type="ECO:0000256" key="4">
    <source>
        <dbReference type="ARBA" id="ARBA00023136"/>
    </source>
</evidence>